<dbReference type="InterPro" id="IPR036329">
    <property type="entry name" value="Aro-AA_hydroxylase_C_sf"/>
</dbReference>
<organism evidence="9 10">
    <name type="scientific">Effusibacillus consociatus</name>
    <dbReference type="NCBI Taxonomy" id="1117041"/>
    <lineage>
        <taxon>Bacteria</taxon>
        <taxon>Bacillati</taxon>
        <taxon>Bacillota</taxon>
        <taxon>Bacilli</taxon>
        <taxon>Bacillales</taxon>
        <taxon>Alicyclobacillaceae</taxon>
        <taxon>Effusibacillus</taxon>
    </lineage>
</organism>
<reference evidence="10" key="1">
    <citation type="journal article" date="2019" name="Int. J. Syst. Evol. Microbiol.">
        <title>The Global Catalogue of Microorganisms (GCM) 10K type strain sequencing project: providing services to taxonomists for standard genome sequencing and annotation.</title>
        <authorList>
            <consortium name="The Broad Institute Genomics Platform"/>
            <consortium name="The Broad Institute Genome Sequencing Center for Infectious Disease"/>
            <person name="Wu L."/>
            <person name="Ma J."/>
        </authorList>
    </citation>
    <scope>NUCLEOTIDE SEQUENCE [LARGE SCALE GENOMIC DNA]</scope>
    <source>
        <strain evidence="10">WYCCWR 12678</strain>
    </source>
</reference>
<dbReference type="EC" id="1.14.16.-" evidence="9"/>
<dbReference type="Proteomes" id="UP001596002">
    <property type="component" value="Unassembled WGS sequence"/>
</dbReference>
<dbReference type="SUPFAM" id="SSF56534">
    <property type="entry name" value="Aromatic aminoacid monoxygenases, catalytic and oligomerization domains"/>
    <property type="match status" value="1"/>
</dbReference>
<comment type="similarity">
    <text evidence="2">Belongs to the biopterin-dependent aromatic amino acid hydroxylase family.</text>
</comment>
<evidence type="ECO:0000259" key="8">
    <source>
        <dbReference type="PROSITE" id="PS51410"/>
    </source>
</evidence>
<dbReference type="Gene3D" id="1.10.800.10">
    <property type="entry name" value="Aromatic amino acid hydroxylase"/>
    <property type="match status" value="1"/>
</dbReference>
<gene>
    <name evidence="9" type="ORF">ACFO8Q_06835</name>
</gene>
<protein>
    <submittedName>
        <fullName evidence="9">Aromatic amino acid hydroxylase</fullName>
        <ecNumber evidence="9">1.14.16.-</ecNumber>
    </submittedName>
</protein>
<feature type="region of interest" description="Disordered" evidence="7">
    <location>
        <begin position="473"/>
        <end position="493"/>
    </location>
</feature>
<keyword evidence="4 9" id="KW-0560">Oxidoreductase</keyword>
<comment type="cofactor">
    <cofactor evidence="1">
        <name>Fe(2+)</name>
        <dbReference type="ChEBI" id="CHEBI:29033"/>
    </cofactor>
</comment>
<dbReference type="PROSITE" id="PS51410">
    <property type="entry name" value="BH4_AAA_HYDROXYL_2"/>
    <property type="match status" value="1"/>
</dbReference>
<keyword evidence="3" id="KW-0479">Metal-binding</keyword>
<dbReference type="PANTHER" id="PTHR11473:SF24">
    <property type="entry name" value="PHENYLALANINE-4-HYDROXYLASE"/>
    <property type="match status" value="1"/>
</dbReference>
<evidence type="ECO:0000256" key="1">
    <source>
        <dbReference type="ARBA" id="ARBA00001954"/>
    </source>
</evidence>
<evidence type="ECO:0000256" key="7">
    <source>
        <dbReference type="SAM" id="MobiDB-lite"/>
    </source>
</evidence>
<dbReference type="NCBIfam" id="NF010657">
    <property type="entry name" value="PRK14056.1"/>
    <property type="match status" value="1"/>
</dbReference>
<dbReference type="PANTHER" id="PTHR11473">
    <property type="entry name" value="AROMATIC AMINO ACID HYDROXYLASE"/>
    <property type="match status" value="1"/>
</dbReference>
<keyword evidence="6" id="KW-0503">Monooxygenase</keyword>
<evidence type="ECO:0000256" key="6">
    <source>
        <dbReference type="ARBA" id="ARBA00023033"/>
    </source>
</evidence>
<dbReference type="InterPro" id="IPR019774">
    <property type="entry name" value="Aromatic-AA_hydroxylase_C"/>
</dbReference>
<proteinExistence type="inferred from homology"/>
<dbReference type="InterPro" id="IPR001273">
    <property type="entry name" value="ArAA_hydroxylase"/>
</dbReference>
<dbReference type="RefSeq" id="WP_380024966.1">
    <property type="nucleotide sequence ID" value="NZ_JBHSHC010000044.1"/>
</dbReference>
<evidence type="ECO:0000256" key="3">
    <source>
        <dbReference type="ARBA" id="ARBA00022723"/>
    </source>
</evidence>
<keyword evidence="5" id="KW-0408">Iron</keyword>
<dbReference type="EMBL" id="JBHSHC010000044">
    <property type="protein sequence ID" value="MFC4767082.1"/>
    <property type="molecule type" value="Genomic_DNA"/>
</dbReference>
<keyword evidence="10" id="KW-1185">Reference proteome</keyword>
<name>A0ABV9Q334_9BACL</name>
<dbReference type="GO" id="GO:0016491">
    <property type="term" value="F:oxidoreductase activity"/>
    <property type="evidence" value="ECO:0007669"/>
    <property type="project" value="UniProtKB-KW"/>
</dbReference>
<evidence type="ECO:0000256" key="4">
    <source>
        <dbReference type="ARBA" id="ARBA00023002"/>
    </source>
</evidence>
<feature type="domain" description="Biopterin-dependent aromatic amino acid hydroxylase family profile" evidence="8">
    <location>
        <begin position="1"/>
        <end position="342"/>
    </location>
</feature>
<sequence length="591" mass="65709">MSLQEPKNSLVSVPSHLRQFVVEQHYENYTAVNQAVWRYVMRQNRFFLGKKAHKAYLNGLRESGIGVETIPDIEYMNERLSRIGWGAVTVDGFIPPEAFMDFQAHRILAIAADIRTIDHVAYTPAPDIIHEAAGHAPIILDEKYRSYLQQIGEVGAKAFSSKEDHEVYEAIRLLSIVKEDPTATTDQIKEAEENLERAVKAVTVTSEAAMVSRLYWWTVEYGLIGELHDPLLYGAGLLSSVGESISCLQDDVKKILFSLEACIQTSYDITKPQPQLFVCKDFDQLIEAVHELGQKLAFKIGGTYSLQKALESANTATVVYSSGIQVSGTVTELELDETGEAIYLKTTGPTALAFNNMELPGHGKAYHHEGFGSPIGLLKGIDTPLEQFTDEQLESIGVVTGRNVTLQFASGVKVEGIVNSIIRESGSILLLTLDDSTVTYKGKTLFQSEWGPYDMAVGAAIVSAYPGAADKERFETGTHHPSKLTSRRMEMDEKEQRRNTLYQAIRDLRQCLEGGSSLSESEIDEIISSVELQGNTHCPEEWLLRLEMLEILSARNILPQRQARLREELEGLMKANGELQQLIENGLALLK</sequence>
<evidence type="ECO:0000256" key="2">
    <source>
        <dbReference type="ARBA" id="ARBA00009712"/>
    </source>
</evidence>
<evidence type="ECO:0000313" key="9">
    <source>
        <dbReference type="EMBL" id="MFC4767082.1"/>
    </source>
</evidence>
<accession>A0ABV9Q334</accession>
<evidence type="ECO:0000256" key="5">
    <source>
        <dbReference type="ARBA" id="ARBA00023004"/>
    </source>
</evidence>
<evidence type="ECO:0000313" key="10">
    <source>
        <dbReference type="Proteomes" id="UP001596002"/>
    </source>
</evidence>
<comment type="caution">
    <text evidence="9">The sequence shown here is derived from an EMBL/GenBank/DDBJ whole genome shotgun (WGS) entry which is preliminary data.</text>
</comment>
<dbReference type="InterPro" id="IPR036951">
    <property type="entry name" value="ArAA_hydroxylase_sf"/>
</dbReference>
<dbReference type="Pfam" id="PF00351">
    <property type="entry name" value="Biopterin_H"/>
    <property type="match status" value="2"/>
</dbReference>